<comment type="subunit">
    <text evidence="7">The glycine cleavage system is composed of four proteins: P, T, L and H.</text>
</comment>
<keyword evidence="11" id="KW-0489">Methyltransferase</keyword>
<gene>
    <name evidence="7 11" type="primary">gcvT</name>
    <name evidence="11" type="ORF">G3M70_10280</name>
</gene>
<dbReference type="EC" id="2.1.2.10" evidence="2 7"/>
<dbReference type="Pfam" id="PF01571">
    <property type="entry name" value="GCV_T"/>
    <property type="match status" value="1"/>
</dbReference>
<evidence type="ECO:0000256" key="6">
    <source>
        <dbReference type="ARBA" id="ARBA00047665"/>
    </source>
</evidence>
<feature type="domain" description="Aminomethyltransferase C-terminal" evidence="10">
    <location>
        <begin position="286"/>
        <end position="363"/>
    </location>
</feature>
<dbReference type="Pfam" id="PF08669">
    <property type="entry name" value="GCV_T_C"/>
    <property type="match status" value="1"/>
</dbReference>
<dbReference type="Gene3D" id="4.10.1250.10">
    <property type="entry name" value="Aminomethyltransferase fragment"/>
    <property type="match status" value="1"/>
</dbReference>
<evidence type="ECO:0000256" key="4">
    <source>
        <dbReference type="ARBA" id="ARBA00022679"/>
    </source>
</evidence>
<proteinExistence type="inferred from homology"/>
<dbReference type="EMBL" id="CP048685">
    <property type="protein sequence ID" value="QPJ63785.1"/>
    <property type="molecule type" value="Genomic_DNA"/>
</dbReference>
<dbReference type="GO" id="GO:0008168">
    <property type="term" value="F:methyltransferase activity"/>
    <property type="evidence" value="ECO:0007669"/>
    <property type="project" value="UniProtKB-KW"/>
</dbReference>
<dbReference type="Gene3D" id="3.30.70.1400">
    <property type="entry name" value="Aminomethyltransferase beta-barrel domains"/>
    <property type="match status" value="1"/>
</dbReference>
<evidence type="ECO:0000256" key="3">
    <source>
        <dbReference type="ARBA" id="ARBA00022576"/>
    </source>
</evidence>
<protein>
    <recommendedName>
        <fullName evidence="2 7">Aminomethyltransferase</fullName>
        <ecNumber evidence="2 7">2.1.2.10</ecNumber>
    </recommendedName>
    <alternativeName>
        <fullName evidence="5 7">Glycine cleavage system T protein</fullName>
    </alternativeName>
</protein>
<dbReference type="FunFam" id="3.30.70.1400:FF:000001">
    <property type="entry name" value="Aminomethyltransferase"/>
    <property type="match status" value="1"/>
</dbReference>
<dbReference type="InterPro" id="IPR029043">
    <property type="entry name" value="GcvT/YgfZ_C"/>
</dbReference>
<evidence type="ECO:0000256" key="7">
    <source>
        <dbReference type="HAMAP-Rule" id="MF_00259"/>
    </source>
</evidence>
<evidence type="ECO:0000256" key="5">
    <source>
        <dbReference type="ARBA" id="ARBA00031395"/>
    </source>
</evidence>
<comment type="similarity">
    <text evidence="1 7">Belongs to the GcvT family.</text>
</comment>
<dbReference type="NCBIfam" id="NF001567">
    <property type="entry name" value="PRK00389.1"/>
    <property type="match status" value="1"/>
</dbReference>
<dbReference type="InterPro" id="IPR006222">
    <property type="entry name" value="GCVT_N"/>
</dbReference>
<dbReference type="Gene3D" id="3.30.1360.120">
    <property type="entry name" value="Probable tRNA modification gtpase trme, domain 1"/>
    <property type="match status" value="1"/>
</dbReference>
<dbReference type="SUPFAM" id="SSF103025">
    <property type="entry name" value="Folate-binding domain"/>
    <property type="match status" value="1"/>
</dbReference>
<dbReference type="KEGG" id="nli:G3M70_10280"/>
<dbReference type="GO" id="GO:0032259">
    <property type="term" value="P:methylation"/>
    <property type="evidence" value="ECO:0007669"/>
    <property type="project" value="UniProtKB-KW"/>
</dbReference>
<feature type="binding site" evidence="8">
    <location>
        <position position="199"/>
    </location>
    <ligand>
        <name>substrate</name>
    </ligand>
</feature>
<dbReference type="InterPro" id="IPR022903">
    <property type="entry name" value="GcvT_bac"/>
</dbReference>
<evidence type="ECO:0000256" key="8">
    <source>
        <dbReference type="PIRSR" id="PIRSR006487-1"/>
    </source>
</evidence>
<dbReference type="GO" id="GO:0008483">
    <property type="term" value="F:transaminase activity"/>
    <property type="evidence" value="ECO:0007669"/>
    <property type="project" value="UniProtKB-KW"/>
</dbReference>
<dbReference type="InterPro" id="IPR028896">
    <property type="entry name" value="GcvT/YgfZ/DmdA"/>
</dbReference>
<comment type="catalytic activity">
    <reaction evidence="6 7">
        <text>N(6)-[(R)-S(8)-aminomethyldihydrolipoyl]-L-lysyl-[protein] + (6S)-5,6,7,8-tetrahydrofolate = N(6)-[(R)-dihydrolipoyl]-L-lysyl-[protein] + (6R)-5,10-methylene-5,6,7,8-tetrahydrofolate + NH4(+)</text>
        <dbReference type="Rhea" id="RHEA:16945"/>
        <dbReference type="Rhea" id="RHEA-COMP:10475"/>
        <dbReference type="Rhea" id="RHEA-COMP:10492"/>
        <dbReference type="ChEBI" id="CHEBI:15636"/>
        <dbReference type="ChEBI" id="CHEBI:28938"/>
        <dbReference type="ChEBI" id="CHEBI:57453"/>
        <dbReference type="ChEBI" id="CHEBI:83100"/>
        <dbReference type="ChEBI" id="CHEBI:83143"/>
        <dbReference type="EC" id="2.1.2.10"/>
    </reaction>
</comment>
<dbReference type="FunFam" id="2.40.30.110:FF:000003">
    <property type="entry name" value="Aminomethyltransferase"/>
    <property type="match status" value="1"/>
</dbReference>
<dbReference type="HAMAP" id="MF_00259">
    <property type="entry name" value="GcvT"/>
    <property type="match status" value="1"/>
</dbReference>
<comment type="function">
    <text evidence="7">The glycine cleavage system catalyzes the degradation of glycine.</text>
</comment>
<evidence type="ECO:0000259" key="10">
    <source>
        <dbReference type="Pfam" id="PF08669"/>
    </source>
</evidence>
<dbReference type="SUPFAM" id="SSF101790">
    <property type="entry name" value="Aminomethyltransferase beta-barrel domain"/>
    <property type="match status" value="1"/>
</dbReference>
<dbReference type="GO" id="GO:0019464">
    <property type="term" value="P:glycine decarboxylation via glycine cleavage system"/>
    <property type="evidence" value="ECO:0007669"/>
    <property type="project" value="UniProtKB-UniRule"/>
</dbReference>
<feature type="domain" description="GCVT N-terminal" evidence="9">
    <location>
        <begin position="11"/>
        <end position="266"/>
    </location>
</feature>
<evidence type="ECO:0000313" key="11">
    <source>
        <dbReference type="EMBL" id="QPJ63785.1"/>
    </source>
</evidence>
<dbReference type="GO" id="GO:0004047">
    <property type="term" value="F:aminomethyltransferase activity"/>
    <property type="evidence" value="ECO:0007669"/>
    <property type="project" value="UniProtKB-UniRule"/>
</dbReference>
<dbReference type="InterPro" id="IPR013977">
    <property type="entry name" value="GcvT_C"/>
</dbReference>
<reference evidence="11 12" key="1">
    <citation type="submission" date="2020-02" db="EMBL/GenBank/DDBJ databases">
        <title>Genomic and physiological characterization of two novel Nitrospinaceae genera.</title>
        <authorList>
            <person name="Mueller A.J."/>
            <person name="Jung M.-Y."/>
            <person name="Strachan C.R."/>
            <person name="Herbold C.W."/>
            <person name="Kirkegaard R.H."/>
            <person name="Daims H."/>
        </authorList>
    </citation>
    <scope>NUCLEOTIDE SEQUENCE [LARGE SCALE GENOMIC DNA]</scope>
    <source>
        <strain evidence="11">EB</strain>
    </source>
</reference>
<dbReference type="Gene3D" id="2.40.30.110">
    <property type="entry name" value="Aminomethyltransferase beta-barrel domains"/>
    <property type="match status" value="1"/>
</dbReference>
<dbReference type="Proteomes" id="UP000594688">
    <property type="component" value="Chromosome"/>
</dbReference>
<evidence type="ECO:0000256" key="1">
    <source>
        <dbReference type="ARBA" id="ARBA00008609"/>
    </source>
</evidence>
<dbReference type="GO" id="GO:0005960">
    <property type="term" value="C:glycine cleavage complex"/>
    <property type="evidence" value="ECO:0007669"/>
    <property type="project" value="InterPro"/>
</dbReference>
<keyword evidence="3 7" id="KW-0032">Aminotransferase</keyword>
<dbReference type="PIRSF" id="PIRSF006487">
    <property type="entry name" value="GcvT"/>
    <property type="match status" value="1"/>
</dbReference>
<keyword evidence="4 7" id="KW-0808">Transferase</keyword>
<evidence type="ECO:0000313" key="12">
    <source>
        <dbReference type="Proteomes" id="UP000594688"/>
    </source>
</evidence>
<evidence type="ECO:0000256" key="2">
    <source>
        <dbReference type="ARBA" id="ARBA00012616"/>
    </source>
</evidence>
<accession>A0A7T0G1Q2</accession>
<dbReference type="FunFam" id="4.10.1250.10:FF:000001">
    <property type="entry name" value="Aminomethyltransferase"/>
    <property type="match status" value="1"/>
</dbReference>
<dbReference type="AlphaFoldDB" id="A0A7T0G1Q2"/>
<dbReference type="NCBIfam" id="TIGR00528">
    <property type="entry name" value="gcvT"/>
    <property type="match status" value="1"/>
</dbReference>
<dbReference type="PANTHER" id="PTHR43757:SF2">
    <property type="entry name" value="AMINOMETHYLTRANSFERASE, MITOCHONDRIAL"/>
    <property type="match status" value="1"/>
</dbReference>
<dbReference type="InterPro" id="IPR027266">
    <property type="entry name" value="TrmE/GcvT-like"/>
</dbReference>
<name>A0A7T0G1Q2_9BACT</name>
<organism evidence="11 12">
    <name type="scientific">Candidatus Nitronauta litoralis</name>
    <dbReference type="NCBI Taxonomy" id="2705533"/>
    <lineage>
        <taxon>Bacteria</taxon>
        <taxon>Pseudomonadati</taxon>
        <taxon>Nitrospinota/Tectimicrobiota group</taxon>
        <taxon>Nitrospinota</taxon>
        <taxon>Nitrospinia</taxon>
        <taxon>Nitrospinales</taxon>
        <taxon>Nitrospinaceae</taxon>
        <taxon>Candidatus Nitronauta</taxon>
    </lineage>
</organism>
<sequence>MKTPLKTTPLLDLHRELGGKIVPFAGWSMPIQFAGVMEEHRCVREKVGLFDVSHMGEIEVTGPGSLDYLQYLVTNDVSTLVDGSILYSVMCYENGGVVDDLLVHRHSQDHYFLCVNASNTDKDFEWATGQSNGFDVEVKNISQQTSQLALQGPRALEVLKSLTDEKIETIAYYHFLRGQVGGIDCIISRTGYTGEDGFELYLPAESATALARHLLEAGAPHGIQPIGLGARDTLRLEMGYALYGQEINSDIHPLEARLGWVVKLDKENEFCGKTALVKARAEGIQRRLVGLKMSARGVPRSHYKILKEGVPVGEVTSGTFSPTLNTGIAMGFVPAGQSKSGEKFEIEIRGQGVSAEVVPLPFVPSHVKK</sequence>
<dbReference type="GO" id="GO:0005829">
    <property type="term" value="C:cytosol"/>
    <property type="evidence" value="ECO:0007669"/>
    <property type="project" value="TreeGrafter"/>
</dbReference>
<dbReference type="PANTHER" id="PTHR43757">
    <property type="entry name" value="AMINOMETHYLTRANSFERASE"/>
    <property type="match status" value="1"/>
</dbReference>
<dbReference type="InterPro" id="IPR006223">
    <property type="entry name" value="GcvT"/>
</dbReference>
<evidence type="ECO:0000259" key="9">
    <source>
        <dbReference type="Pfam" id="PF01571"/>
    </source>
</evidence>